<feature type="non-terminal residue" evidence="1">
    <location>
        <position position="90"/>
    </location>
</feature>
<keyword evidence="2" id="KW-1185">Reference proteome</keyword>
<dbReference type="PANTHER" id="PTHR46890:SF48">
    <property type="entry name" value="RNA-DIRECTED DNA POLYMERASE"/>
    <property type="match status" value="1"/>
</dbReference>
<organism evidence="1 2">
    <name type="scientific">Gossypium stocksii</name>
    <dbReference type="NCBI Taxonomy" id="47602"/>
    <lineage>
        <taxon>Eukaryota</taxon>
        <taxon>Viridiplantae</taxon>
        <taxon>Streptophyta</taxon>
        <taxon>Embryophyta</taxon>
        <taxon>Tracheophyta</taxon>
        <taxon>Spermatophyta</taxon>
        <taxon>Magnoliopsida</taxon>
        <taxon>eudicotyledons</taxon>
        <taxon>Gunneridae</taxon>
        <taxon>Pentapetalae</taxon>
        <taxon>rosids</taxon>
        <taxon>malvids</taxon>
        <taxon>Malvales</taxon>
        <taxon>Malvaceae</taxon>
        <taxon>Malvoideae</taxon>
        <taxon>Gossypium</taxon>
    </lineage>
</organism>
<proteinExistence type="predicted"/>
<gene>
    <name evidence="1" type="ORF">J1N35_000515</name>
</gene>
<evidence type="ECO:0000313" key="2">
    <source>
        <dbReference type="Proteomes" id="UP000828251"/>
    </source>
</evidence>
<evidence type="ECO:0008006" key="3">
    <source>
        <dbReference type="Google" id="ProtNLM"/>
    </source>
</evidence>
<evidence type="ECO:0000313" key="1">
    <source>
        <dbReference type="EMBL" id="KAH1129137.1"/>
    </source>
</evidence>
<dbReference type="PANTHER" id="PTHR46890">
    <property type="entry name" value="NON-LTR RETROLELEMENT REVERSE TRANSCRIPTASE-LIKE PROTEIN-RELATED"/>
    <property type="match status" value="1"/>
</dbReference>
<accession>A0A9D4AK61</accession>
<dbReference type="InterPro" id="IPR052343">
    <property type="entry name" value="Retrotransposon-Effector_Assoc"/>
</dbReference>
<dbReference type="AlphaFoldDB" id="A0A9D4AK61"/>
<name>A0A9D4AK61_9ROSI</name>
<reference evidence="1 2" key="1">
    <citation type="journal article" date="2021" name="Plant Biotechnol. J.">
        <title>Multi-omics assisted identification of the key and species-specific regulatory components of drought-tolerant mechanisms in Gossypium stocksii.</title>
        <authorList>
            <person name="Yu D."/>
            <person name="Ke L."/>
            <person name="Zhang D."/>
            <person name="Wu Y."/>
            <person name="Sun Y."/>
            <person name="Mei J."/>
            <person name="Sun J."/>
            <person name="Sun Y."/>
        </authorList>
    </citation>
    <scope>NUCLEOTIDE SEQUENCE [LARGE SCALE GENOMIC DNA]</scope>
    <source>
        <strain evidence="2">cv. E1</strain>
        <tissue evidence="1">Leaf</tissue>
    </source>
</reference>
<dbReference type="Proteomes" id="UP000828251">
    <property type="component" value="Unassembled WGS sequence"/>
</dbReference>
<comment type="caution">
    <text evidence="1">The sequence shown here is derived from an EMBL/GenBank/DDBJ whole genome shotgun (WGS) entry which is preliminary data.</text>
</comment>
<sequence length="90" mass="10389">MRRIPPSNFTRLNLDDFSLLEKQITNEEIKAALFDMAPLKAPVTSPEDFTLYRPISLCSILYKLVMKVIANRFKIIFSKIIGPEQARFIT</sequence>
<dbReference type="EMBL" id="JAIQCV010000001">
    <property type="protein sequence ID" value="KAH1129137.1"/>
    <property type="molecule type" value="Genomic_DNA"/>
</dbReference>
<protein>
    <recommendedName>
        <fullName evidence="3">Reverse transcriptase domain-containing protein</fullName>
    </recommendedName>
</protein>